<proteinExistence type="evidence at transcript level"/>
<evidence type="ECO:0000256" key="1">
    <source>
        <dbReference type="SAM" id="SignalP"/>
    </source>
</evidence>
<name>A0A2K8JLC5_9HEMI</name>
<organism evidence="2">
    <name type="scientific">Lethocerus distinctifemur</name>
    <dbReference type="NCBI Taxonomy" id="280095"/>
    <lineage>
        <taxon>Eukaryota</taxon>
        <taxon>Metazoa</taxon>
        <taxon>Ecdysozoa</taxon>
        <taxon>Arthropoda</taxon>
        <taxon>Hexapoda</taxon>
        <taxon>Insecta</taxon>
        <taxon>Pterygota</taxon>
        <taxon>Neoptera</taxon>
        <taxon>Paraneoptera</taxon>
        <taxon>Hemiptera</taxon>
        <taxon>Heteroptera</taxon>
        <taxon>Panheteroptera</taxon>
        <taxon>Nepomorpha</taxon>
        <taxon>Belostomatidae</taxon>
        <taxon>Lethocerinae</taxon>
        <taxon>Lethocerus</taxon>
    </lineage>
</organism>
<reference evidence="2" key="1">
    <citation type="journal article" date="2018" name="Cell. Mol. Life Sci.">
        <title>Giant fish-killing water bug reveals ancient and dynamic venom evolution in Heteroptera.</title>
        <authorList>
            <person name="Walker A.A."/>
            <person name="Hernandez-Vargas M.J."/>
            <person name="Corzo G."/>
            <person name="Fry B.G."/>
            <person name="King G.F."/>
        </authorList>
    </citation>
    <scope>NUCLEOTIDE SEQUENCE</scope>
</reference>
<sequence>MSNWGKLCALALVALVLAVHSADGQDDRTVQTLKNHLISIKKMIADFKKSGSLSYSCKSGECELKFKGKDKIVTAKITYGTSGDKKGFFNFILGINNAEVSLPAIKTGGKGTVVCSKAPLGELCVKLNDLRTNLANEFGTANVCFELQIAGTNIFHACVTGVKGRLTANA</sequence>
<dbReference type="EMBL" id="MF683350">
    <property type="protein sequence ID" value="ATU82491.1"/>
    <property type="molecule type" value="mRNA"/>
</dbReference>
<feature type="chain" id="PRO_5014901048" evidence="1">
    <location>
        <begin position="25"/>
        <end position="170"/>
    </location>
</feature>
<keyword evidence="1" id="KW-0732">Signal</keyword>
<dbReference type="AlphaFoldDB" id="A0A2K8JLC5"/>
<protein>
    <submittedName>
        <fullName evidence="2">Venom protein family 28 protein 1</fullName>
    </submittedName>
</protein>
<evidence type="ECO:0000313" key="2">
    <source>
        <dbReference type="EMBL" id="ATU82491.1"/>
    </source>
</evidence>
<accession>A0A2K8JLC5</accession>
<feature type="signal peptide" evidence="1">
    <location>
        <begin position="1"/>
        <end position="24"/>
    </location>
</feature>